<dbReference type="GO" id="GO:0050482">
    <property type="term" value="P:arachidonate secretion"/>
    <property type="evidence" value="ECO:0007669"/>
    <property type="project" value="InterPro"/>
</dbReference>
<proteinExistence type="predicted"/>
<sequence>MAAHPTAATAQTASSGSSLHDGISPPETNEAQPIPDTTGEPIAVPLEGPFAPWGIPTPPGAEGYEVNQVTQEELNPQGLDQWHPTNDPQSEIIPGQMRSDKEEVPAGVSKADADQAEIKEAKLTNPDTPTLNARPGCSVYWPAPFEVCGAIKNLYDSIGGPTSFLLLPKSNELVNPDGVGRRSEFVNGFIYWHPRTGAHSVSVPVSTVWQRHGWENGFLGYPTTSDISLGNQWYVQHFEGGHVYTHNALPATQASIQGAIYDKWQSMGGHNSDLGFPISDELTTPDGIGRYNVFEGGMIYWTPRTGAHVIQGATLSIWGNQGYERSKFGYPTSDEHFDKDSYIVQDFTGGTLRIQDYVTGDHGSTFSNGKLVDNTLIVFIRGMYGVNILEEIRLDSPMIQAGHQAYPPENGKVATTDGNGNISVFQIKSPVPIYPNYEYNPSGSNPALHDYCTSPSPQFWFDRNSMVAADLRGPCSYHDLCYERNPKDFTTRSNLCDPALRRDWQYVCRASYGASVTRCRGFVDSAYTVMHTYQRVKN</sequence>
<dbReference type="Gene3D" id="1.20.90.10">
    <property type="entry name" value="Phospholipase A2 domain"/>
    <property type="match status" value="1"/>
</dbReference>
<dbReference type="SUPFAM" id="SSF48619">
    <property type="entry name" value="Phospholipase A2, PLA2"/>
    <property type="match status" value="1"/>
</dbReference>
<dbReference type="InterPro" id="IPR036444">
    <property type="entry name" value="PLipase_A2_dom_sf"/>
</dbReference>
<dbReference type="EMBL" id="CP026948">
    <property type="protein sequence ID" value="AWB85121.1"/>
    <property type="molecule type" value="Genomic_DNA"/>
</dbReference>
<evidence type="ECO:0000313" key="2">
    <source>
        <dbReference type="EMBL" id="AWB85121.1"/>
    </source>
</evidence>
<gene>
    <name evidence="2" type="ORF">C3E79_08270</name>
</gene>
<evidence type="ECO:0000313" key="3">
    <source>
        <dbReference type="Proteomes" id="UP000244754"/>
    </source>
</evidence>
<dbReference type="AlphaFoldDB" id="A0A2S0WH69"/>
<dbReference type="OrthoDB" id="514320at2"/>
<dbReference type="InterPro" id="IPR013207">
    <property type="entry name" value="LGFP"/>
</dbReference>
<keyword evidence="3" id="KW-1185">Reference proteome</keyword>
<dbReference type="Proteomes" id="UP000244754">
    <property type="component" value="Chromosome"/>
</dbReference>
<dbReference type="KEGG" id="clia:C3E79_08270"/>
<dbReference type="GO" id="GO:0006644">
    <property type="term" value="P:phospholipid metabolic process"/>
    <property type="evidence" value="ECO:0007669"/>
    <property type="project" value="InterPro"/>
</dbReference>
<evidence type="ECO:0000256" key="1">
    <source>
        <dbReference type="SAM" id="MobiDB-lite"/>
    </source>
</evidence>
<organism evidence="2 3">
    <name type="scientific">Corynebacterium liangguodongii</name>
    <dbReference type="NCBI Taxonomy" id="2079535"/>
    <lineage>
        <taxon>Bacteria</taxon>
        <taxon>Bacillati</taxon>
        <taxon>Actinomycetota</taxon>
        <taxon>Actinomycetes</taxon>
        <taxon>Mycobacteriales</taxon>
        <taxon>Corynebacteriaceae</taxon>
        <taxon>Corynebacterium</taxon>
    </lineage>
</organism>
<reference evidence="3" key="1">
    <citation type="submission" date="2018-01" db="EMBL/GenBank/DDBJ databases">
        <authorList>
            <person name="Li J."/>
        </authorList>
    </citation>
    <scope>NUCLEOTIDE SEQUENCE [LARGE SCALE GENOMIC DNA]</scope>
    <source>
        <strain evidence="3">2184</strain>
    </source>
</reference>
<feature type="compositionally biased region" description="Low complexity" evidence="1">
    <location>
        <begin position="1"/>
        <end position="18"/>
    </location>
</feature>
<feature type="region of interest" description="Disordered" evidence="1">
    <location>
        <begin position="1"/>
        <end position="63"/>
    </location>
</feature>
<dbReference type="GO" id="GO:0004623">
    <property type="term" value="F:phospholipase A2 activity"/>
    <property type="evidence" value="ECO:0007669"/>
    <property type="project" value="InterPro"/>
</dbReference>
<evidence type="ECO:0008006" key="4">
    <source>
        <dbReference type="Google" id="ProtNLM"/>
    </source>
</evidence>
<protein>
    <recommendedName>
        <fullName evidence="4">LGFP repeat-containing protein</fullName>
    </recommendedName>
</protein>
<name>A0A2S0WH69_9CORY</name>
<accession>A0A2S0WH69</accession>
<dbReference type="Pfam" id="PF08310">
    <property type="entry name" value="LGFP"/>
    <property type="match status" value="3"/>
</dbReference>